<dbReference type="GO" id="GO:0046452">
    <property type="term" value="P:dihydrofolate metabolic process"/>
    <property type="evidence" value="ECO:0007669"/>
    <property type="project" value="TreeGrafter"/>
</dbReference>
<dbReference type="GO" id="GO:0006730">
    <property type="term" value="P:one-carbon metabolic process"/>
    <property type="evidence" value="ECO:0007669"/>
    <property type="project" value="UniProtKB-KW"/>
</dbReference>
<dbReference type="InterPro" id="IPR024072">
    <property type="entry name" value="DHFR-like_dom_sf"/>
</dbReference>
<evidence type="ECO:0000256" key="3">
    <source>
        <dbReference type="ARBA" id="ARBA00012856"/>
    </source>
</evidence>
<dbReference type="FunFam" id="3.40.430.10:FF:000001">
    <property type="entry name" value="Dihydrofolate reductase"/>
    <property type="match status" value="1"/>
</dbReference>
<comment type="function">
    <text evidence="7 8">Key enzyme in folate metabolism. Catalyzes an essential reaction for de novo glycine and purine synthesis, and for DNA precursor synthesis.</text>
</comment>
<dbReference type="EC" id="1.5.1.3" evidence="3 8"/>
<protein>
    <recommendedName>
        <fullName evidence="3 8">Dihydrofolate reductase</fullName>
        <ecNumber evidence="3 8">1.5.1.3</ecNumber>
    </recommendedName>
</protein>
<dbReference type="GO" id="GO:0070401">
    <property type="term" value="F:NADP+ binding"/>
    <property type="evidence" value="ECO:0007669"/>
    <property type="project" value="UniProtKB-ARBA"/>
</dbReference>
<dbReference type="PIRSF" id="PIRSF000194">
    <property type="entry name" value="DHFR"/>
    <property type="match status" value="1"/>
</dbReference>
<proteinExistence type="inferred from homology"/>
<keyword evidence="6 8" id="KW-0560">Oxidoreductase</keyword>
<comment type="catalytic activity">
    <reaction evidence="8">
        <text>(6S)-5,6,7,8-tetrahydrofolate + NADP(+) = 7,8-dihydrofolate + NADPH + H(+)</text>
        <dbReference type="Rhea" id="RHEA:15009"/>
        <dbReference type="ChEBI" id="CHEBI:15378"/>
        <dbReference type="ChEBI" id="CHEBI:57451"/>
        <dbReference type="ChEBI" id="CHEBI:57453"/>
        <dbReference type="ChEBI" id="CHEBI:57783"/>
        <dbReference type="ChEBI" id="CHEBI:58349"/>
        <dbReference type="EC" id="1.5.1.3"/>
    </reaction>
</comment>
<dbReference type="InterPro" id="IPR017925">
    <property type="entry name" value="DHFR_CS"/>
</dbReference>
<dbReference type="Proteomes" id="UP000179270">
    <property type="component" value="Unassembled WGS sequence"/>
</dbReference>
<dbReference type="STRING" id="1802055.A3A74_02025"/>
<keyword evidence="4 8" id="KW-0554">One-carbon metabolism</keyword>
<dbReference type="SUPFAM" id="SSF53597">
    <property type="entry name" value="Dihydrofolate reductase-like"/>
    <property type="match status" value="1"/>
</dbReference>
<evidence type="ECO:0000256" key="9">
    <source>
        <dbReference type="RuleBase" id="RU004474"/>
    </source>
</evidence>
<organism evidence="11 12">
    <name type="scientific">Candidatus Roizmanbacteria bacterium RIFCSPLOWO2_01_FULL_35_13</name>
    <dbReference type="NCBI Taxonomy" id="1802055"/>
    <lineage>
        <taxon>Bacteria</taxon>
        <taxon>Candidatus Roizmaniibacteriota</taxon>
    </lineage>
</organism>
<dbReference type="PROSITE" id="PS00075">
    <property type="entry name" value="DHFR_1"/>
    <property type="match status" value="1"/>
</dbReference>
<evidence type="ECO:0000256" key="1">
    <source>
        <dbReference type="ARBA" id="ARBA00004903"/>
    </source>
</evidence>
<dbReference type="Pfam" id="PF00186">
    <property type="entry name" value="DHFR_1"/>
    <property type="match status" value="1"/>
</dbReference>
<evidence type="ECO:0000256" key="5">
    <source>
        <dbReference type="ARBA" id="ARBA00022857"/>
    </source>
</evidence>
<dbReference type="PROSITE" id="PS51330">
    <property type="entry name" value="DHFR_2"/>
    <property type="match status" value="1"/>
</dbReference>
<dbReference type="EMBL" id="MGAF01000022">
    <property type="protein sequence ID" value="OGK41100.1"/>
    <property type="molecule type" value="Genomic_DNA"/>
</dbReference>
<dbReference type="UniPathway" id="UPA00077">
    <property type="reaction ID" value="UER00158"/>
</dbReference>
<evidence type="ECO:0000256" key="6">
    <source>
        <dbReference type="ARBA" id="ARBA00023002"/>
    </source>
</evidence>
<dbReference type="GO" id="GO:0046654">
    <property type="term" value="P:tetrahydrofolate biosynthetic process"/>
    <property type="evidence" value="ECO:0007669"/>
    <property type="project" value="UniProtKB-UniPathway"/>
</dbReference>
<dbReference type="PRINTS" id="PR00070">
    <property type="entry name" value="DHFR"/>
</dbReference>
<reference evidence="11 12" key="1">
    <citation type="journal article" date="2016" name="Nat. Commun.">
        <title>Thousands of microbial genomes shed light on interconnected biogeochemical processes in an aquifer system.</title>
        <authorList>
            <person name="Anantharaman K."/>
            <person name="Brown C.T."/>
            <person name="Hug L.A."/>
            <person name="Sharon I."/>
            <person name="Castelle C.J."/>
            <person name="Probst A.J."/>
            <person name="Thomas B.C."/>
            <person name="Singh A."/>
            <person name="Wilkins M.J."/>
            <person name="Karaoz U."/>
            <person name="Brodie E.L."/>
            <person name="Williams K.H."/>
            <person name="Hubbard S.S."/>
            <person name="Banfield J.F."/>
        </authorList>
    </citation>
    <scope>NUCLEOTIDE SEQUENCE [LARGE SCALE GENOMIC DNA]</scope>
</reference>
<comment type="pathway">
    <text evidence="1 8">Cofactor biosynthesis; tetrahydrofolate biosynthesis; 5,6,7,8-tetrahydrofolate from 7,8-dihydrofolate: step 1/1.</text>
</comment>
<evidence type="ECO:0000256" key="4">
    <source>
        <dbReference type="ARBA" id="ARBA00022563"/>
    </source>
</evidence>
<comment type="similarity">
    <text evidence="2 8 9">Belongs to the dihydrofolate reductase family.</text>
</comment>
<dbReference type="PANTHER" id="PTHR48069:SF3">
    <property type="entry name" value="DIHYDROFOLATE REDUCTASE"/>
    <property type="match status" value="1"/>
</dbReference>
<feature type="domain" description="DHFR" evidence="10">
    <location>
        <begin position="3"/>
        <end position="161"/>
    </location>
</feature>
<evidence type="ECO:0000256" key="8">
    <source>
        <dbReference type="PIRNR" id="PIRNR000194"/>
    </source>
</evidence>
<dbReference type="GO" id="GO:0046655">
    <property type="term" value="P:folic acid metabolic process"/>
    <property type="evidence" value="ECO:0007669"/>
    <property type="project" value="TreeGrafter"/>
</dbReference>
<dbReference type="GO" id="GO:0004146">
    <property type="term" value="F:dihydrofolate reductase activity"/>
    <property type="evidence" value="ECO:0007669"/>
    <property type="project" value="UniProtKB-EC"/>
</dbReference>
<evidence type="ECO:0000313" key="11">
    <source>
        <dbReference type="EMBL" id="OGK41100.1"/>
    </source>
</evidence>
<keyword evidence="5 8" id="KW-0521">NADP</keyword>
<evidence type="ECO:0000256" key="2">
    <source>
        <dbReference type="ARBA" id="ARBA00009539"/>
    </source>
</evidence>
<dbReference type="AlphaFoldDB" id="A0A1F7ICL3"/>
<accession>A0A1F7ICL3</accession>
<dbReference type="InterPro" id="IPR012259">
    <property type="entry name" value="DHFR"/>
</dbReference>
<dbReference type="CDD" id="cd00209">
    <property type="entry name" value="DHFR"/>
    <property type="match status" value="1"/>
</dbReference>
<evidence type="ECO:0000256" key="7">
    <source>
        <dbReference type="ARBA" id="ARBA00025067"/>
    </source>
</evidence>
<gene>
    <name evidence="11" type="ORF">A3A74_02025</name>
</gene>
<dbReference type="InterPro" id="IPR001796">
    <property type="entry name" value="DHFR_dom"/>
</dbReference>
<evidence type="ECO:0000313" key="12">
    <source>
        <dbReference type="Proteomes" id="UP000179270"/>
    </source>
</evidence>
<sequence length="161" mass="18584">MVQISMIAAISENKVIGNKGKLPWHIPEDMKRFKELTTGNIVIMGRKTYESLPEKYRPLPNRINIVVTRNKNYLFKHAFVCASLEEAINKAKEFSKEIYIIGGAQIFEQSIKYAAKLYLTIVKGNFEGDAFFPDYSDFKKVVAKKESGNEKYQFTFLDLER</sequence>
<dbReference type="Gene3D" id="3.40.430.10">
    <property type="entry name" value="Dihydrofolate Reductase, subunit A"/>
    <property type="match status" value="1"/>
</dbReference>
<name>A0A1F7ICL3_9BACT</name>
<comment type="caution">
    <text evidence="11">The sequence shown here is derived from an EMBL/GenBank/DDBJ whole genome shotgun (WGS) entry which is preliminary data.</text>
</comment>
<dbReference type="PANTHER" id="PTHR48069">
    <property type="entry name" value="DIHYDROFOLATE REDUCTASE"/>
    <property type="match status" value="1"/>
</dbReference>
<evidence type="ECO:0000259" key="10">
    <source>
        <dbReference type="PROSITE" id="PS51330"/>
    </source>
</evidence>